<evidence type="ECO:0000259" key="1">
    <source>
        <dbReference type="Pfam" id="PF01850"/>
    </source>
</evidence>
<protein>
    <submittedName>
        <fullName evidence="2">Predicted nucleic acid-binding protein, contains PIN domain</fullName>
    </submittedName>
</protein>
<dbReference type="Gene3D" id="3.40.50.1010">
    <property type="entry name" value="5'-nuclease"/>
    <property type="match status" value="1"/>
</dbReference>
<keyword evidence="3" id="KW-1185">Reference proteome</keyword>
<dbReference type="CDD" id="cd09874">
    <property type="entry name" value="PIN_MT3492-like"/>
    <property type="match status" value="1"/>
</dbReference>
<accession>A0A521AB08</accession>
<dbReference type="AlphaFoldDB" id="A0A521AB08"/>
<reference evidence="2 3" key="1">
    <citation type="submission" date="2017-05" db="EMBL/GenBank/DDBJ databases">
        <authorList>
            <person name="Varghese N."/>
            <person name="Submissions S."/>
        </authorList>
    </citation>
    <scope>NUCLEOTIDE SEQUENCE [LARGE SCALE GENOMIC DNA]</scope>
    <source>
        <strain evidence="2 3">DSM 21985</strain>
    </source>
</reference>
<name>A0A521AB08_9BACT</name>
<gene>
    <name evidence="2" type="ORF">SAMN06265219_10111</name>
</gene>
<dbReference type="InterPro" id="IPR002716">
    <property type="entry name" value="PIN_dom"/>
</dbReference>
<evidence type="ECO:0000313" key="2">
    <source>
        <dbReference type="EMBL" id="SMO31920.1"/>
    </source>
</evidence>
<feature type="domain" description="PIN" evidence="1">
    <location>
        <begin position="13"/>
        <end position="140"/>
    </location>
</feature>
<sequence>MSWICAEKNDIDMYVDTSTLFAYYIAEQKSATVERIIGSTETTYVSSLTDVEFYSALKKRNRIGQISVEDVQLTHEMYKFHRSENLFEYIELEDLDFKSAELLLKNTTTPLRTLDAIHLGIAKNHLLALFTFDNVLLKAAIELDIQTVNYSG</sequence>
<dbReference type="Proteomes" id="UP000317557">
    <property type="component" value="Unassembled WGS sequence"/>
</dbReference>
<dbReference type="Pfam" id="PF01850">
    <property type="entry name" value="PIN"/>
    <property type="match status" value="1"/>
</dbReference>
<proteinExistence type="predicted"/>
<evidence type="ECO:0000313" key="3">
    <source>
        <dbReference type="Proteomes" id="UP000317557"/>
    </source>
</evidence>
<dbReference type="SUPFAM" id="SSF88723">
    <property type="entry name" value="PIN domain-like"/>
    <property type="match status" value="1"/>
</dbReference>
<dbReference type="EMBL" id="FXTP01000001">
    <property type="protein sequence ID" value="SMO31920.1"/>
    <property type="molecule type" value="Genomic_DNA"/>
</dbReference>
<dbReference type="InterPro" id="IPR029060">
    <property type="entry name" value="PIN-like_dom_sf"/>
</dbReference>
<organism evidence="2 3">
    <name type="scientific">Gracilimonas mengyeensis</name>
    <dbReference type="NCBI Taxonomy" id="1302730"/>
    <lineage>
        <taxon>Bacteria</taxon>
        <taxon>Pseudomonadati</taxon>
        <taxon>Balneolota</taxon>
        <taxon>Balneolia</taxon>
        <taxon>Balneolales</taxon>
        <taxon>Balneolaceae</taxon>
        <taxon>Gracilimonas</taxon>
    </lineage>
</organism>